<evidence type="ECO:0000259" key="1">
    <source>
        <dbReference type="Pfam" id="PF00535"/>
    </source>
</evidence>
<evidence type="ECO:0000313" key="2">
    <source>
        <dbReference type="EMBL" id="QIB68173.1"/>
    </source>
</evidence>
<protein>
    <submittedName>
        <fullName evidence="2">Glycosyltransferase</fullName>
    </submittedName>
</protein>
<dbReference type="InterPro" id="IPR029044">
    <property type="entry name" value="Nucleotide-diphossugar_trans"/>
</dbReference>
<dbReference type="SUPFAM" id="SSF53448">
    <property type="entry name" value="Nucleotide-diphospho-sugar transferases"/>
    <property type="match status" value="1"/>
</dbReference>
<dbReference type="Proteomes" id="UP000466848">
    <property type="component" value="Chromosome"/>
</dbReference>
<evidence type="ECO:0000313" key="3">
    <source>
        <dbReference type="Proteomes" id="UP000466848"/>
    </source>
</evidence>
<keyword evidence="3" id="KW-1185">Reference proteome</keyword>
<dbReference type="KEGG" id="abut:Ami103574_02090"/>
<dbReference type="InterPro" id="IPR043148">
    <property type="entry name" value="TagF_C"/>
</dbReference>
<sequence>MNNEDLVSVIIVSYNSENTIMQTLESIKSQTYNKVELIITDDASSDNTVELCKQWIANNQQRFIQCELIVSKENCGVAGNCNRGIEKALGEYIKLIAADDILINNYLEDMINGMGDHDIAFCYEYLFCESEELEKDVKYLKVAPESLETYRLSYKELYKKQLVRNDFNAPTALIRSRVFKSIGGYDENYPFMEDLPFWLKCVKTKQKICFVEIYGVFYRRSMKSISRGVSEFGIDVENEKQKKFKSDYDRFLKLRKKEMFKHGMIKQYYLTFGDEIYRDFKLKHPEKKIIKLILWLFTPFIKHDFLSRFLDNYFIQNQERLNKKYTVLQNYIEQKKEYYIKKNDYFRDFKKQQMNLIKKQKMKCRYMKLEQQDTVLYNDLKKNYKKNKNELRRNFRKQKYEIKKQNIKVTFLGWIILKWEVIIRRYYIILLEQKISPFICKLFLLLSPISIYHYIKHSINNFNNCVFKSIRSEDKTINFDILEIKYRTAPSFKGQIKIKNEWEYLLKRELALQKKYLNHKTKGPIKIVFVIHLLATISAVETIFIAMEKDKKFKPIILIVPGLQPGMESNYYYNDGLIEYIQEKGYNYALGYEKGNWHSIFEFDPDGVFFQTPYESQRHPIYSYSNVKAFPKIMYTPYGPWVMDKSVDDYISCGIDKNFFNTCWKMFADSLTIEIMQYAAPEYLSKCILTGTPKVDYVWKTSGIVDTYCWKNVKGKKIIWLPRWGIEEDRTSFLDYYRYFLNIIETKDINFVMRPHPLLWKDLKQSQVMSEKEIENIINQYDRENSFIDDGCYDYREGLLSCDFIIADFTSVIYEYIPTMKPIVYTPKDNTLINPLIMDVCYVVRNGNEMKSVIDDLLLGKDPMREKRKRLINQLNYFPNGKSNGEDIMEYIKTNIANN</sequence>
<dbReference type="Pfam" id="PF00535">
    <property type="entry name" value="Glycos_transf_2"/>
    <property type="match status" value="1"/>
</dbReference>
<dbReference type="Gene3D" id="3.90.550.10">
    <property type="entry name" value="Spore Coat Polysaccharide Biosynthesis Protein SpsA, Chain A"/>
    <property type="match status" value="1"/>
</dbReference>
<organism evidence="2 3">
    <name type="scientific">Aminipila butyrica</name>
    <dbReference type="NCBI Taxonomy" id="433296"/>
    <lineage>
        <taxon>Bacteria</taxon>
        <taxon>Bacillati</taxon>
        <taxon>Bacillota</taxon>
        <taxon>Clostridia</taxon>
        <taxon>Peptostreptococcales</taxon>
        <taxon>Anaerovoracaceae</taxon>
        <taxon>Aminipila</taxon>
    </lineage>
</organism>
<dbReference type="GO" id="GO:0047355">
    <property type="term" value="F:CDP-glycerol glycerophosphotransferase activity"/>
    <property type="evidence" value="ECO:0007669"/>
    <property type="project" value="InterPro"/>
</dbReference>
<dbReference type="EMBL" id="CP048649">
    <property type="protein sequence ID" value="QIB68173.1"/>
    <property type="molecule type" value="Genomic_DNA"/>
</dbReference>
<feature type="domain" description="Glycosyltransferase 2-like" evidence="1">
    <location>
        <begin position="8"/>
        <end position="179"/>
    </location>
</feature>
<gene>
    <name evidence="2" type="ORF">Ami103574_02090</name>
</gene>
<dbReference type="PANTHER" id="PTHR43685">
    <property type="entry name" value="GLYCOSYLTRANSFERASE"/>
    <property type="match status" value="1"/>
</dbReference>
<proteinExistence type="predicted"/>
<dbReference type="InterPro" id="IPR001173">
    <property type="entry name" value="Glyco_trans_2-like"/>
</dbReference>
<keyword evidence="2" id="KW-0808">Transferase</keyword>
<dbReference type="AlphaFoldDB" id="A0A858BQS0"/>
<dbReference type="Pfam" id="PF04464">
    <property type="entry name" value="Glyphos_transf"/>
    <property type="match status" value="1"/>
</dbReference>
<dbReference type="InterPro" id="IPR007554">
    <property type="entry name" value="Glycerophosphate_synth"/>
</dbReference>
<name>A0A858BQS0_9FIRM</name>
<dbReference type="InterPro" id="IPR050834">
    <property type="entry name" value="Glycosyltransf_2"/>
</dbReference>
<dbReference type="Gene3D" id="3.40.50.12580">
    <property type="match status" value="1"/>
</dbReference>
<dbReference type="RefSeq" id="WP_163065093.1">
    <property type="nucleotide sequence ID" value="NZ_CP048649.1"/>
</dbReference>
<dbReference type="GO" id="GO:0016020">
    <property type="term" value="C:membrane"/>
    <property type="evidence" value="ECO:0007669"/>
    <property type="project" value="InterPro"/>
</dbReference>
<accession>A0A858BQS0</accession>
<reference evidence="2 3" key="1">
    <citation type="submission" date="2020-02" db="EMBL/GenBank/DDBJ databases">
        <authorList>
            <person name="Kim Y.B."/>
            <person name="Roh S.W."/>
        </authorList>
    </citation>
    <scope>NUCLEOTIDE SEQUENCE [LARGE SCALE GENOMIC DNA]</scope>
    <source>
        <strain evidence="2 3">DSM 103574</strain>
    </source>
</reference>
<dbReference type="PANTHER" id="PTHR43685:SF2">
    <property type="entry name" value="GLYCOSYLTRANSFERASE 2-LIKE DOMAIN-CONTAINING PROTEIN"/>
    <property type="match status" value="1"/>
</dbReference>